<dbReference type="EMBL" id="LAZR01000319">
    <property type="protein sequence ID" value="KKN74842.1"/>
    <property type="molecule type" value="Genomic_DNA"/>
</dbReference>
<evidence type="ECO:0000256" key="1">
    <source>
        <dbReference type="SAM" id="MobiDB-lite"/>
    </source>
</evidence>
<gene>
    <name evidence="2" type="ORF">LCGC14_0385910</name>
</gene>
<organism evidence="2">
    <name type="scientific">marine sediment metagenome</name>
    <dbReference type="NCBI Taxonomy" id="412755"/>
    <lineage>
        <taxon>unclassified sequences</taxon>
        <taxon>metagenomes</taxon>
        <taxon>ecological metagenomes</taxon>
    </lineage>
</organism>
<accession>A0A0F9TIZ4</accession>
<comment type="caution">
    <text evidence="2">The sequence shown here is derived from an EMBL/GenBank/DDBJ whole genome shotgun (WGS) entry which is preliminary data.</text>
</comment>
<proteinExistence type="predicted"/>
<sequence>MPYKDPAKQREAVCQAVAKHRGKGITEAPQGITQTGKDVIPDVIPVRPANQIIHHNPPLAADVVANFKPEPRTSGYARFGPQRPLKASETALVSPSIPEHKRRRGGLKMGFEPWRVHEGPTPELDADGNVIPEGD</sequence>
<dbReference type="AlphaFoldDB" id="A0A0F9TIZ4"/>
<name>A0A0F9TIZ4_9ZZZZ</name>
<evidence type="ECO:0000313" key="2">
    <source>
        <dbReference type="EMBL" id="KKN74842.1"/>
    </source>
</evidence>
<reference evidence="2" key="1">
    <citation type="journal article" date="2015" name="Nature">
        <title>Complex archaea that bridge the gap between prokaryotes and eukaryotes.</title>
        <authorList>
            <person name="Spang A."/>
            <person name="Saw J.H."/>
            <person name="Jorgensen S.L."/>
            <person name="Zaremba-Niedzwiedzka K."/>
            <person name="Martijn J."/>
            <person name="Lind A.E."/>
            <person name="van Eijk R."/>
            <person name="Schleper C."/>
            <person name="Guy L."/>
            <person name="Ettema T.J."/>
        </authorList>
    </citation>
    <scope>NUCLEOTIDE SEQUENCE</scope>
</reference>
<protein>
    <submittedName>
        <fullName evidence="2">Uncharacterized protein</fullName>
    </submittedName>
</protein>
<feature type="region of interest" description="Disordered" evidence="1">
    <location>
        <begin position="74"/>
        <end position="135"/>
    </location>
</feature>